<keyword evidence="3" id="KW-1185">Reference proteome</keyword>
<dbReference type="KEGG" id="htq:FRZ44_00400"/>
<sequence length="395" mass="44050">MRTLLLTACLWLVTGLPAEAASCGSPAIDHAAAKVREARVALGALPIYENSGPTSLTPQAQAVISEMKAHLRDFLDAYMRCLPPNFDTASTQDDLGQRFEQREVEPIGPVHYGDHLTFTMQRPAGHPDLVAVTASFAIECGTDTVLFLFSSEGGSWTEILRWQSRPYPEINGAFASFSYGVSPPDESGHWFVVTKTVAPWCSSTWSVIRYSVLRPRADRVTPRVIYDAEDPIWWGGEDFGRLNVDRDSFDLRFHADSIDLGIHSRLWIRHFAVEGDEVRRVAPIALSPRDFVDEWMTSPWNQASSWSKTEARPALKSWHERLQALRATEYYEYGAIQRCGDGTARYQVELKSDDPSSDVYFRLEGSPSAFDMIAVGAKPDPRCGGPNLLDSMATQ</sequence>
<keyword evidence="1" id="KW-0732">Signal</keyword>
<name>A0A5J6MEH1_9PROT</name>
<feature type="signal peptide" evidence="1">
    <location>
        <begin position="1"/>
        <end position="20"/>
    </location>
</feature>
<proteinExistence type="predicted"/>
<organism evidence="2 3">
    <name type="scientific">Hypericibacter terrae</name>
    <dbReference type="NCBI Taxonomy" id="2602015"/>
    <lineage>
        <taxon>Bacteria</taxon>
        <taxon>Pseudomonadati</taxon>
        <taxon>Pseudomonadota</taxon>
        <taxon>Alphaproteobacteria</taxon>
        <taxon>Rhodospirillales</taxon>
        <taxon>Dongiaceae</taxon>
        <taxon>Hypericibacter</taxon>
    </lineage>
</organism>
<evidence type="ECO:0000256" key="1">
    <source>
        <dbReference type="SAM" id="SignalP"/>
    </source>
</evidence>
<evidence type="ECO:0000313" key="3">
    <source>
        <dbReference type="Proteomes" id="UP000326202"/>
    </source>
</evidence>
<gene>
    <name evidence="2" type="ORF">FRZ44_00400</name>
</gene>
<dbReference type="EMBL" id="CP042906">
    <property type="protein sequence ID" value="QEX14765.1"/>
    <property type="molecule type" value="Genomic_DNA"/>
</dbReference>
<reference evidence="2 3" key="1">
    <citation type="submission" date="2019-08" db="EMBL/GenBank/DDBJ databases">
        <title>Hyperibacter terrae gen. nov., sp. nov. and Hyperibacter viscosus sp. nov., two new members in the family Rhodospirillaceae isolated from the rhizosphere of Hypericum perforatum.</title>
        <authorList>
            <person name="Noviana Z."/>
        </authorList>
    </citation>
    <scope>NUCLEOTIDE SEQUENCE [LARGE SCALE GENOMIC DNA]</scope>
    <source>
        <strain evidence="2 3">R5913</strain>
    </source>
</reference>
<dbReference type="AlphaFoldDB" id="A0A5J6MEH1"/>
<feature type="chain" id="PRO_5023821130" evidence="1">
    <location>
        <begin position="21"/>
        <end position="395"/>
    </location>
</feature>
<dbReference type="Proteomes" id="UP000326202">
    <property type="component" value="Chromosome"/>
</dbReference>
<accession>A0A5J6MEH1</accession>
<protein>
    <submittedName>
        <fullName evidence="2">Uncharacterized protein</fullName>
    </submittedName>
</protein>
<evidence type="ECO:0000313" key="2">
    <source>
        <dbReference type="EMBL" id="QEX14765.1"/>
    </source>
</evidence>